<dbReference type="PANTHER" id="PTHR46018">
    <property type="entry name" value="ZINC PHOSPHODIESTERASE ELAC PROTEIN 1"/>
    <property type="match status" value="1"/>
</dbReference>
<evidence type="ECO:0000256" key="6">
    <source>
        <dbReference type="ARBA" id="ARBA00022801"/>
    </source>
</evidence>
<dbReference type="SUPFAM" id="SSF56281">
    <property type="entry name" value="Metallo-hydrolase/oxidoreductase"/>
    <property type="match status" value="1"/>
</dbReference>
<dbReference type="EMBL" id="CAJEWE010000010">
    <property type="protein sequence ID" value="CAD2077240.1"/>
    <property type="molecule type" value="Genomic_DNA"/>
</dbReference>
<feature type="binding site" evidence="8">
    <location>
        <position position="67"/>
    </location>
    <ligand>
        <name>Zn(2+)</name>
        <dbReference type="ChEBI" id="CHEBI:29105"/>
        <label>2</label>
        <note>catalytic</note>
    </ligand>
</feature>
<evidence type="ECO:0000256" key="2">
    <source>
        <dbReference type="ARBA" id="ARBA00022694"/>
    </source>
</evidence>
<comment type="similarity">
    <text evidence="8">Belongs to the RNase Z family.</text>
</comment>
<dbReference type="EC" id="3.1.26.11" evidence="8"/>
<evidence type="ECO:0000313" key="9">
    <source>
        <dbReference type="EMBL" id="CAD2077240.1"/>
    </source>
</evidence>
<evidence type="ECO:0000313" key="10">
    <source>
        <dbReference type="Proteomes" id="UP000521032"/>
    </source>
</evidence>
<comment type="catalytic activity">
    <reaction evidence="8">
        <text>Endonucleolytic cleavage of RNA, removing extra 3' nucleotides from tRNA precursor, generating 3' termini of tRNAs. A 3'-hydroxy group is left at the tRNA terminus and a 5'-phosphoryl group is left at the trailer molecule.</text>
        <dbReference type="EC" id="3.1.26.11"/>
    </reaction>
</comment>
<dbReference type="Pfam" id="PF23023">
    <property type="entry name" value="Anti-Pycsar_Apyc1"/>
    <property type="match status" value="1"/>
</dbReference>
<dbReference type="Proteomes" id="UP000521032">
    <property type="component" value="Unassembled WGS sequence"/>
</dbReference>
<comment type="subunit">
    <text evidence="1 8">Homodimer.</text>
</comment>
<feature type="binding site" evidence="8">
    <location>
        <position position="68"/>
    </location>
    <ligand>
        <name>Zn(2+)</name>
        <dbReference type="ChEBI" id="CHEBI:29105"/>
        <label>2</label>
        <note>catalytic</note>
    </ligand>
</feature>
<feature type="binding site" evidence="8">
    <location>
        <position position="65"/>
    </location>
    <ligand>
        <name>Zn(2+)</name>
        <dbReference type="ChEBI" id="CHEBI:29105"/>
        <label>1</label>
        <note>catalytic</note>
    </ligand>
</feature>
<evidence type="ECO:0000256" key="1">
    <source>
        <dbReference type="ARBA" id="ARBA00011738"/>
    </source>
</evidence>
<feature type="binding site" evidence="8">
    <location>
        <position position="271"/>
    </location>
    <ligand>
        <name>Zn(2+)</name>
        <dbReference type="ChEBI" id="CHEBI:29105"/>
        <label>2</label>
        <note>catalytic</note>
    </ligand>
</feature>
<name>A0A6V7RGX4_9BACL</name>
<feature type="binding site" evidence="8">
    <location>
        <position position="211"/>
    </location>
    <ligand>
        <name>Zn(2+)</name>
        <dbReference type="ChEBI" id="CHEBI:29105"/>
        <label>2</label>
        <note>catalytic</note>
    </ligand>
</feature>
<feature type="binding site" evidence="8">
    <location>
        <position position="141"/>
    </location>
    <ligand>
        <name>Zn(2+)</name>
        <dbReference type="ChEBI" id="CHEBI:29105"/>
        <label>1</label>
        <note>catalytic</note>
    </ligand>
</feature>
<feature type="active site" description="Proton acceptor" evidence="8">
    <location>
        <position position="67"/>
    </location>
</feature>
<dbReference type="HAMAP" id="MF_01818">
    <property type="entry name" value="RNase_Z_BN"/>
    <property type="match status" value="1"/>
</dbReference>
<gene>
    <name evidence="8 9" type="primary">rnz</name>
    <name evidence="9" type="ORF">JEOSCH030_01255</name>
</gene>
<reference evidence="9 10" key="1">
    <citation type="submission" date="2020-07" db="EMBL/GenBank/DDBJ databases">
        <authorList>
            <person name="Criscuolo A."/>
        </authorList>
    </citation>
    <scope>NUCLEOTIDE SEQUENCE [LARGE SCALE GENOMIC DNA]</scope>
    <source>
        <strain evidence="10">CIP 111030</strain>
    </source>
</reference>
<keyword evidence="4 8" id="KW-0479">Metal-binding</keyword>
<comment type="cofactor">
    <cofactor evidence="8">
        <name>Zn(2+)</name>
        <dbReference type="ChEBI" id="CHEBI:29105"/>
    </cofactor>
    <text evidence="8">Binds 2 Zn(2+) ions.</text>
</comment>
<sequence>MKLTVLGSGAGLPSKERKTQSIVLDLIPEINAYFLIDAGEALQHQLLLTNIKPRKINHVFITHLHGDHIYGLPGFLSSRAFQGGNDRPLHLYGPKGIKEWLELTFHISGTSLNYPLFIHEIGDGMKLEVEGYTVQVRLLEHPVDSYLFVFEEPDKEGSLDAAKLKEIGIKPGPIYAEIKNSKTFVHENITYRTSDFLGPVTLGKKIAIHGDTRLIKDDEYKKLIENSDVVIHEATFLDYENEKAHEFGHSEIHEVMELFSTLNIDTTIFTHISNRYDETFIKGIKQTLPTNVWIAEDFFSFEVK</sequence>
<accession>A0A6V7RGX4</accession>
<evidence type="ECO:0000256" key="8">
    <source>
        <dbReference type="HAMAP-Rule" id="MF_01818"/>
    </source>
</evidence>
<dbReference type="CDD" id="cd07717">
    <property type="entry name" value="RNaseZ_ZiPD-like_MBL-fold"/>
    <property type="match status" value="1"/>
</dbReference>
<evidence type="ECO:0000256" key="7">
    <source>
        <dbReference type="ARBA" id="ARBA00022833"/>
    </source>
</evidence>
<keyword evidence="5 8" id="KW-0255">Endonuclease</keyword>
<dbReference type="RefSeq" id="WP_186087835.1">
    <property type="nucleotide sequence ID" value="NZ_BMDB01000001.1"/>
</dbReference>
<keyword evidence="10" id="KW-1185">Reference proteome</keyword>
<evidence type="ECO:0000256" key="5">
    <source>
        <dbReference type="ARBA" id="ARBA00022759"/>
    </source>
</evidence>
<dbReference type="InterPro" id="IPR013471">
    <property type="entry name" value="RNase_Z/BN"/>
</dbReference>
<feature type="binding site" evidence="8">
    <location>
        <position position="211"/>
    </location>
    <ligand>
        <name>Zn(2+)</name>
        <dbReference type="ChEBI" id="CHEBI:29105"/>
        <label>1</label>
        <note>catalytic</note>
    </ligand>
</feature>
<dbReference type="InterPro" id="IPR036866">
    <property type="entry name" value="RibonucZ/Hydroxyglut_hydro"/>
</dbReference>
<proteinExistence type="inferred from homology"/>
<evidence type="ECO:0000256" key="4">
    <source>
        <dbReference type="ARBA" id="ARBA00022723"/>
    </source>
</evidence>
<organism evidence="9 10">
    <name type="scientific">Phocicoccus schoeneichii</name>
    <dbReference type="NCBI Taxonomy" id="1812261"/>
    <lineage>
        <taxon>Bacteria</taxon>
        <taxon>Bacillati</taxon>
        <taxon>Bacillota</taxon>
        <taxon>Bacilli</taxon>
        <taxon>Bacillales</taxon>
        <taxon>Salinicoccaceae</taxon>
        <taxon>Phocicoccus</taxon>
    </lineage>
</organism>
<keyword evidence="2 8" id="KW-0819">tRNA processing</keyword>
<keyword evidence="6 8" id="KW-0378">Hydrolase</keyword>
<keyword evidence="3 8" id="KW-0540">Nuclease</keyword>
<keyword evidence="7 8" id="KW-0862">Zinc</keyword>
<dbReference type="GO" id="GO:0042781">
    <property type="term" value="F:3'-tRNA processing endoribonuclease activity"/>
    <property type="evidence" value="ECO:0007669"/>
    <property type="project" value="UniProtKB-UniRule"/>
</dbReference>
<evidence type="ECO:0000256" key="3">
    <source>
        <dbReference type="ARBA" id="ARBA00022722"/>
    </source>
</evidence>
<dbReference type="AlphaFoldDB" id="A0A6V7RGX4"/>
<protein>
    <recommendedName>
        <fullName evidence="8">Ribonuclease Z</fullName>
        <shortName evidence="8">RNase Z</shortName>
        <ecNumber evidence="8">3.1.26.11</ecNumber>
    </recommendedName>
    <alternativeName>
        <fullName evidence="8">tRNA 3 endonuclease</fullName>
    </alternativeName>
    <alternativeName>
        <fullName evidence="8">tRNase Z</fullName>
    </alternativeName>
</protein>
<comment type="caution">
    <text evidence="9">The sequence shown here is derived from an EMBL/GenBank/DDBJ whole genome shotgun (WGS) entry which is preliminary data.</text>
</comment>
<dbReference type="Gene3D" id="3.60.15.10">
    <property type="entry name" value="Ribonuclease Z/Hydroxyacylglutathione hydrolase-like"/>
    <property type="match status" value="1"/>
</dbReference>
<dbReference type="GO" id="GO:0008270">
    <property type="term" value="F:zinc ion binding"/>
    <property type="evidence" value="ECO:0007669"/>
    <property type="project" value="UniProtKB-UniRule"/>
</dbReference>
<comment type="function">
    <text evidence="8">Zinc phosphodiesterase, which displays some tRNA 3'-processing endonuclease activity. Probably involved in tRNA maturation, by removing a 3'-trailer from precursor tRNA.</text>
</comment>
<dbReference type="PANTHER" id="PTHR46018:SF2">
    <property type="entry name" value="ZINC PHOSPHODIESTERASE ELAC PROTEIN 1"/>
    <property type="match status" value="1"/>
</dbReference>
<feature type="binding site" evidence="8">
    <location>
        <position position="63"/>
    </location>
    <ligand>
        <name>Zn(2+)</name>
        <dbReference type="ChEBI" id="CHEBI:29105"/>
        <label>1</label>
        <note>catalytic</note>
    </ligand>
</feature>